<accession>A0A2N9JLC4</accession>
<dbReference type="SUPFAM" id="SSF52151">
    <property type="entry name" value="FabD/lysophospholipase-like"/>
    <property type="match status" value="1"/>
</dbReference>
<feature type="transmembrane region" description="Helical" evidence="2">
    <location>
        <begin position="341"/>
        <end position="362"/>
    </location>
</feature>
<dbReference type="EMBL" id="LT985188">
    <property type="protein sequence ID" value="SPD88576.1"/>
    <property type="molecule type" value="Genomic_DNA"/>
</dbReference>
<feature type="transmembrane region" description="Helical" evidence="2">
    <location>
        <begin position="368"/>
        <end position="392"/>
    </location>
</feature>
<gene>
    <name evidence="3" type="ORF">MPLG2_3546</name>
</gene>
<dbReference type="AlphaFoldDB" id="A0A2N9JLC4"/>
<dbReference type="Proteomes" id="UP000238164">
    <property type="component" value="Chromosome 1"/>
</dbReference>
<proteinExistence type="predicted"/>
<evidence type="ECO:0000256" key="1">
    <source>
        <dbReference type="SAM" id="MobiDB-lite"/>
    </source>
</evidence>
<keyword evidence="2" id="KW-1133">Transmembrane helix</keyword>
<reference evidence="3 4" key="1">
    <citation type="submission" date="2018-02" db="EMBL/GenBank/DDBJ databases">
        <authorList>
            <person name="Cohen D.B."/>
            <person name="Kent A.D."/>
        </authorList>
    </citation>
    <scope>NUCLEOTIDE SEQUENCE [LARGE SCALE GENOMIC DNA]</scope>
    <source>
        <strain evidence="3">1</strain>
    </source>
</reference>
<feature type="region of interest" description="Disordered" evidence="1">
    <location>
        <begin position="824"/>
        <end position="853"/>
    </location>
</feature>
<dbReference type="KEGG" id="mgg:MPLG2_3546"/>
<feature type="transmembrane region" description="Helical" evidence="2">
    <location>
        <begin position="290"/>
        <end position="313"/>
    </location>
</feature>
<protein>
    <submittedName>
        <fullName evidence="3">Patatin-like phospholipase</fullName>
    </submittedName>
</protein>
<evidence type="ECO:0000256" key="2">
    <source>
        <dbReference type="SAM" id="Phobius"/>
    </source>
</evidence>
<organism evidence="3 4">
    <name type="scientific">Micropruina glycogenica</name>
    <dbReference type="NCBI Taxonomy" id="75385"/>
    <lineage>
        <taxon>Bacteria</taxon>
        <taxon>Bacillati</taxon>
        <taxon>Actinomycetota</taxon>
        <taxon>Actinomycetes</taxon>
        <taxon>Propionibacteriales</taxon>
        <taxon>Nocardioidaceae</taxon>
        <taxon>Micropruina</taxon>
    </lineage>
</organism>
<keyword evidence="4" id="KW-1185">Reference proteome</keyword>
<evidence type="ECO:0000313" key="4">
    <source>
        <dbReference type="Proteomes" id="UP000238164"/>
    </source>
</evidence>
<keyword evidence="2" id="KW-0472">Membrane</keyword>
<evidence type="ECO:0000313" key="3">
    <source>
        <dbReference type="EMBL" id="SPD88576.1"/>
    </source>
</evidence>
<keyword evidence="2" id="KW-0812">Transmembrane</keyword>
<dbReference type="InterPro" id="IPR016035">
    <property type="entry name" value="Acyl_Trfase/lysoPLipase"/>
</dbReference>
<feature type="compositionally biased region" description="Pro residues" evidence="1">
    <location>
        <begin position="829"/>
        <end position="839"/>
    </location>
</feature>
<dbReference type="Gene3D" id="3.40.1090.10">
    <property type="entry name" value="Cytosolic phospholipase A2 catalytic domain"/>
    <property type="match status" value="1"/>
</dbReference>
<feature type="transmembrane region" description="Helical" evidence="2">
    <location>
        <begin position="243"/>
        <end position="270"/>
    </location>
</feature>
<name>A0A2N9JLC4_9ACTN</name>
<sequence length="904" mass="98150">MCAQPIQLRLEETMPVPRDADALAALSRLLTHGHHDDPNELLEYPDTTIEPPDGWLWQQHTPQPGLLDPTSYQLADSTVDAHDLHASPVAALADGGNKPFTSAQNEYCRRSLDVTMKGGTTSAVIYPLALCELARHFRFRNLGGASAGAIAAALGASAELGRVRATAGRQRTDVLGEHQVAQGRLRQGFAGLADVIAWVTQPDAPDAAEEYRLVQLFKPTQAGLPLFRVIAAVMRQQFVRGALLLLLSLNTASRIVTLAAFALAPLGLAAVAPWSPTRWVPTAAWWPYPYYWPAAVLLWLAFGWLIPLAALIATRPRSATAAPAGFEEPLPVPDPPAKPRAWFGTAIVAGAAAVAWFATALYTMGWAGLLITVVFLIAEVVLVLLGFALGIMRVSATAKQHRYGLIGGSGLATDDDTLRGRLTALIDGASQVLPRRTVEPNLTDWLTQAMADLAGLPAHEVVRFGHLWTGADYVPGDPDGAARQAAKDSRQRCINLELMSTELIRKAPYRFPLPAAASDDERLWFDPGDLDGVLPRRVIDAMTLNEQPQQVTSLTTGAPITLYRFPQPWDLPVVFATRASLALPALFQSLRLYELRQGAMRVRTEFGARIARNGTDLRFPVSGAGEARVAQELWLTDGGVTSNFPIHMFDSPLPLWPTVGIDLGDYPAGAGHQDVYLLGDAQAAKHLAAPLKQAMSSFLGAILGTSLQWRDNAQLQMPAFQARIAVVRQRSYEGGNNLFMTRQDVASLAIRGVVAGMRLRRRFASDAQWQRQQWLRLRVAGQNIVDVAQRLQTSLREQTYAELVPNQLTGHEWARLDALEASVAGQADPNPPSGPPDAPEAPLDWYAPSGPRTEIGLDEHGRPVGFFANLTTLVSSSRYLNADPDVLTDGVPLPLAELRQVPRS</sequence>